<dbReference type="CDD" id="cd05325">
    <property type="entry name" value="carb_red_sniffer_like_SDR_c"/>
    <property type="match status" value="1"/>
</dbReference>
<keyword evidence="2" id="KW-0560">Oxidoreductase</keyword>
<comment type="caution">
    <text evidence="4">The sequence shown here is derived from an EMBL/GenBank/DDBJ whole genome shotgun (WGS) entry which is preliminary data.</text>
</comment>
<dbReference type="InterPro" id="IPR051468">
    <property type="entry name" value="Fungal_SecMetab_SDRs"/>
</dbReference>
<sequence length="263" mass="27555">MALEKQLVYAVTGASRGIGLQYVVQLLERGHKVVAAARNPDKAEGLASLAVKYGDALAMVSLDVGDPASIKAAAASIGKACPDGIDVLINNAGISGTIVESTEQDADEFRDILMINTLGPYLVIKEVLPLIRRGTKKQIVNISSSAGSIGTEAKNLRRGGECIVTHAPSMATKQVGYRASKAGLNAVTVAMAVALEKDGITVISMCPGWVATDMGNTATEALKVDRAPLTPRESVSFQLEVVDGLTLENSGSFFNHQGDVVLY</sequence>
<evidence type="ECO:0000256" key="1">
    <source>
        <dbReference type="ARBA" id="ARBA00022857"/>
    </source>
</evidence>
<dbReference type="InterPro" id="IPR002347">
    <property type="entry name" value="SDR_fam"/>
</dbReference>
<keyword evidence="5" id="KW-1185">Reference proteome</keyword>
<dbReference type="PANTHER" id="PTHR43544:SF7">
    <property type="entry name" value="NADB-LER2"/>
    <property type="match status" value="1"/>
</dbReference>
<keyword evidence="1" id="KW-0521">NADP</keyword>
<dbReference type="PRINTS" id="PR00080">
    <property type="entry name" value="SDRFAMILY"/>
</dbReference>
<dbReference type="Pfam" id="PF00106">
    <property type="entry name" value="adh_short"/>
    <property type="match status" value="2"/>
</dbReference>
<comment type="similarity">
    <text evidence="3">Belongs to the short-chain dehydrogenases/reductases (SDR) family.</text>
</comment>
<protein>
    <recommendedName>
        <fullName evidence="6">NAD(P)-binding protein</fullName>
    </recommendedName>
</protein>
<dbReference type="Gene3D" id="3.40.50.720">
    <property type="entry name" value="NAD(P)-binding Rossmann-like Domain"/>
    <property type="match status" value="1"/>
</dbReference>
<dbReference type="SUPFAM" id="SSF51735">
    <property type="entry name" value="NAD(P)-binding Rossmann-fold domains"/>
    <property type="match status" value="1"/>
</dbReference>
<evidence type="ECO:0000256" key="2">
    <source>
        <dbReference type="ARBA" id="ARBA00023002"/>
    </source>
</evidence>
<proteinExistence type="inferred from homology"/>
<evidence type="ECO:0000256" key="3">
    <source>
        <dbReference type="RuleBase" id="RU000363"/>
    </source>
</evidence>
<evidence type="ECO:0008006" key="6">
    <source>
        <dbReference type="Google" id="ProtNLM"/>
    </source>
</evidence>
<evidence type="ECO:0000313" key="5">
    <source>
        <dbReference type="Proteomes" id="UP001491310"/>
    </source>
</evidence>
<dbReference type="EMBL" id="JALJOT010000011">
    <property type="protein sequence ID" value="KAK9905640.1"/>
    <property type="molecule type" value="Genomic_DNA"/>
</dbReference>
<dbReference type="InterPro" id="IPR036291">
    <property type="entry name" value="NAD(P)-bd_dom_sf"/>
</dbReference>
<organism evidence="4 5">
    <name type="scientific">Coccomyxa subellipsoidea</name>
    <dbReference type="NCBI Taxonomy" id="248742"/>
    <lineage>
        <taxon>Eukaryota</taxon>
        <taxon>Viridiplantae</taxon>
        <taxon>Chlorophyta</taxon>
        <taxon>core chlorophytes</taxon>
        <taxon>Trebouxiophyceae</taxon>
        <taxon>Trebouxiophyceae incertae sedis</taxon>
        <taxon>Coccomyxaceae</taxon>
        <taxon>Coccomyxa</taxon>
    </lineage>
</organism>
<accession>A0ABR2YHT5</accession>
<dbReference type="PANTHER" id="PTHR43544">
    <property type="entry name" value="SHORT-CHAIN DEHYDROGENASE/REDUCTASE"/>
    <property type="match status" value="1"/>
</dbReference>
<gene>
    <name evidence="4" type="ORF">WJX75_003666</name>
</gene>
<dbReference type="PRINTS" id="PR00081">
    <property type="entry name" value="GDHRDH"/>
</dbReference>
<reference evidence="4 5" key="1">
    <citation type="journal article" date="2024" name="Nat. Commun.">
        <title>Phylogenomics reveals the evolutionary origins of lichenization in chlorophyte algae.</title>
        <authorList>
            <person name="Puginier C."/>
            <person name="Libourel C."/>
            <person name="Otte J."/>
            <person name="Skaloud P."/>
            <person name="Haon M."/>
            <person name="Grisel S."/>
            <person name="Petersen M."/>
            <person name="Berrin J.G."/>
            <person name="Delaux P.M."/>
            <person name="Dal Grande F."/>
            <person name="Keller J."/>
        </authorList>
    </citation>
    <scope>NUCLEOTIDE SEQUENCE [LARGE SCALE GENOMIC DNA]</scope>
    <source>
        <strain evidence="4 5">SAG 216-7</strain>
    </source>
</reference>
<evidence type="ECO:0000313" key="4">
    <source>
        <dbReference type="EMBL" id="KAK9905640.1"/>
    </source>
</evidence>
<dbReference type="Proteomes" id="UP001491310">
    <property type="component" value="Unassembled WGS sequence"/>
</dbReference>
<name>A0ABR2YHT5_9CHLO</name>